<organism evidence="1 2">
    <name type="scientific">Nonomuraea antimicrobica</name>
    <dbReference type="NCBI Taxonomy" id="561173"/>
    <lineage>
        <taxon>Bacteria</taxon>
        <taxon>Bacillati</taxon>
        <taxon>Actinomycetota</taxon>
        <taxon>Actinomycetes</taxon>
        <taxon>Streptosporangiales</taxon>
        <taxon>Streptosporangiaceae</taxon>
        <taxon>Nonomuraea</taxon>
    </lineage>
</organism>
<accession>A0ABP7C0S0</accession>
<keyword evidence="2" id="KW-1185">Reference proteome</keyword>
<protein>
    <recommendedName>
        <fullName evidence="3">Secreted protein</fullName>
    </recommendedName>
</protein>
<evidence type="ECO:0000313" key="1">
    <source>
        <dbReference type="EMBL" id="GAA3673538.1"/>
    </source>
</evidence>
<dbReference type="EMBL" id="BAAAZP010000081">
    <property type="protein sequence ID" value="GAA3673538.1"/>
    <property type="molecule type" value="Genomic_DNA"/>
</dbReference>
<sequence>MALLFQFTLAVTLQPWPLLLTLLVPAQAGVASRASVTAALPARARVVRKGFTEGPPWVGVGVQVEPLRLY</sequence>
<dbReference type="Proteomes" id="UP001500902">
    <property type="component" value="Unassembled WGS sequence"/>
</dbReference>
<evidence type="ECO:0000313" key="2">
    <source>
        <dbReference type="Proteomes" id="UP001500902"/>
    </source>
</evidence>
<proteinExistence type="predicted"/>
<name>A0ABP7C0S0_9ACTN</name>
<comment type="caution">
    <text evidence="1">The sequence shown here is derived from an EMBL/GenBank/DDBJ whole genome shotgun (WGS) entry which is preliminary data.</text>
</comment>
<reference evidence="2" key="1">
    <citation type="journal article" date="2019" name="Int. J. Syst. Evol. Microbiol.">
        <title>The Global Catalogue of Microorganisms (GCM) 10K type strain sequencing project: providing services to taxonomists for standard genome sequencing and annotation.</title>
        <authorList>
            <consortium name="The Broad Institute Genomics Platform"/>
            <consortium name="The Broad Institute Genome Sequencing Center for Infectious Disease"/>
            <person name="Wu L."/>
            <person name="Ma J."/>
        </authorList>
    </citation>
    <scope>NUCLEOTIDE SEQUENCE [LARGE SCALE GENOMIC DNA]</scope>
    <source>
        <strain evidence="2">JCM 16904</strain>
    </source>
</reference>
<evidence type="ECO:0008006" key="3">
    <source>
        <dbReference type="Google" id="ProtNLM"/>
    </source>
</evidence>
<gene>
    <name evidence="1" type="ORF">GCM10022224_042250</name>
</gene>